<accession>A0AAV3Y1B5</accession>
<keyword evidence="2" id="KW-1185">Reference proteome</keyword>
<sequence>MATPDWGIGLRYPWWGILADWSTRLRLGRPGKVIGESGLDFWPSISPVGDIGDSGLEHLLLTSLVGDIGDGGLKQFHTVWFRDEKQQHAVLVLCQQGVS</sequence>
<dbReference type="EMBL" id="BLXT01000311">
    <property type="protein sequence ID" value="GFN76008.1"/>
    <property type="molecule type" value="Genomic_DNA"/>
</dbReference>
<dbReference type="Proteomes" id="UP000735302">
    <property type="component" value="Unassembled WGS sequence"/>
</dbReference>
<organism evidence="1 2">
    <name type="scientific">Plakobranchus ocellatus</name>
    <dbReference type="NCBI Taxonomy" id="259542"/>
    <lineage>
        <taxon>Eukaryota</taxon>
        <taxon>Metazoa</taxon>
        <taxon>Spiralia</taxon>
        <taxon>Lophotrochozoa</taxon>
        <taxon>Mollusca</taxon>
        <taxon>Gastropoda</taxon>
        <taxon>Heterobranchia</taxon>
        <taxon>Euthyneura</taxon>
        <taxon>Panpulmonata</taxon>
        <taxon>Sacoglossa</taxon>
        <taxon>Placobranchoidea</taxon>
        <taxon>Plakobranchidae</taxon>
        <taxon>Plakobranchus</taxon>
    </lineage>
</organism>
<evidence type="ECO:0000313" key="2">
    <source>
        <dbReference type="Proteomes" id="UP000735302"/>
    </source>
</evidence>
<evidence type="ECO:0000313" key="1">
    <source>
        <dbReference type="EMBL" id="GFN76008.1"/>
    </source>
</evidence>
<gene>
    <name evidence="1" type="ORF">PoB_000251400</name>
</gene>
<dbReference type="AlphaFoldDB" id="A0AAV3Y1B5"/>
<comment type="caution">
    <text evidence="1">The sequence shown here is derived from an EMBL/GenBank/DDBJ whole genome shotgun (WGS) entry which is preliminary data.</text>
</comment>
<proteinExistence type="predicted"/>
<reference evidence="1 2" key="1">
    <citation type="journal article" date="2021" name="Elife">
        <title>Chloroplast acquisition without the gene transfer in kleptoplastic sea slugs, Plakobranchus ocellatus.</title>
        <authorList>
            <person name="Maeda T."/>
            <person name="Takahashi S."/>
            <person name="Yoshida T."/>
            <person name="Shimamura S."/>
            <person name="Takaki Y."/>
            <person name="Nagai Y."/>
            <person name="Toyoda A."/>
            <person name="Suzuki Y."/>
            <person name="Arimoto A."/>
            <person name="Ishii H."/>
            <person name="Satoh N."/>
            <person name="Nishiyama T."/>
            <person name="Hasebe M."/>
            <person name="Maruyama T."/>
            <person name="Minagawa J."/>
            <person name="Obokata J."/>
            <person name="Shigenobu S."/>
        </authorList>
    </citation>
    <scope>NUCLEOTIDE SEQUENCE [LARGE SCALE GENOMIC DNA]</scope>
</reference>
<name>A0AAV3Y1B5_9GAST</name>
<protein>
    <submittedName>
        <fullName evidence="1">Sigma glutathione s-transferase</fullName>
    </submittedName>
</protein>